<feature type="transmembrane region" description="Helical" evidence="1">
    <location>
        <begin position="96"/>
        <end position="116"/>
    </location>
</feature>
<evidence type="ECO:0000313" key="3">
    <source>
        <dbReference type="Proteomes" id="UP000639396"/>
    </source>
</evidence>
<feature type="transmembrane region" description="Helical" evidence="1">
    <location>
        <begin position="42"/>
        <end position="61"/>
    </location>
</feature>
<dbReference type="EMBL" id="JACXJA010000027">
    <property type="protein sequence ID" value="MBD2864194.1"/>
    <property type="molecule type" value="Genomic_DNA"/>
</dbReference>
<organism evidence="2 3">
    <name type="scientific">Paenibacillus oceani</name>
    <dbReference type="NCBI Taxonomy" id="2772510"/>
    <lineage>
        <taxon>Bacteria</taxon>
        <taxon>Bacillati</taxon>
        <taxon>Bacillota</taxon>
        <taxon>Bacilli</taxon>
        <taxon>Bacillales</taxon>
        <taxon>Paenibacillaceae</taxon>
        <taxon>Paenibacillus</taxon>
    </lineage>
</organism>
<sequence>MKATVTFNRIGLYSYTPYLYIWGAQWMGSSFLQYLWPLDPHGTIRNVLLGAAVVLSALFLWRGAGKDSPAVSAEASVEISAETTAPASAPASAIGWLLPAAIAAVLLAAALLFIRLELVSPLVAELLRAVVLVVLYIGIGASLGRELVYLGVWLLVLTAVLGVWYLGYVPIVLGFSAGASLLACALIFRFWSKARQGQQASD</sequence>
<feature type="transmembrane region" description="Helical" evidence="1">
    <location>
        <begin position="122"/>
        <end position="140"/>
    </location>
</feature>
<dbReference type="AlphaFoldDB" id="A0A927CA13"/>
<accession>A0A927CA13</accession>
<reference evidence="2" key="1">
    <citation type="submission" date="2020-09" db="EMBL/GenBank/DDBJ databases">
        <title>A novel bacterium of genus Paenibacillus, isolated from South China Sea.</title>
        <authorList>
            <person name="Huang H."/>
            <person name="Mo K."/>
            <person name="Hu Y."/>
        </authorList>
    </citation>
    <scope>NUCLEOTIDE SEQUENCE</scope>
    <source>
        <strain evidence="2">IB182363</strain>
    </source>
</reference>
<comment type="caution">
    <text evidence="2">The sequence shown here is derived from an EMBL/GenBank/DDBJ whole genome shotgun (WGS) entry which is preliminary data.</text>
</comment>
<dbReference type="Proteomes" id="UP000639396">
    <property type="component" value="Unassembled WGS sequence"/>
</dbReference>
<proteinExistence type="predicted"/>
<protein>
    <submittedName>
        <fullName evidence="2">Uncharacterized protein</fullName>
    </submittedName>
</protein>
<evidence type="ECO:0000256" key="1">
    <source>
        <dbReference type="SAM" id="Phobius"/>
    </source>
</evidence>
<keyword evidence="3" id="KW-1185">Reference proteome</keyword>
<keyword evidence="1" id="KW-0812">Transmembrane</keyword>
<keyword evidence="1" id="KW-0472">Membrane</keyword>
<feature type="transmembrane region" description="Helical" evidence="1">
    <location>
        <begin position="147"/>
        <end position="165"/>
    </location>
</feature>
<keyword evidence="1" id="KW-1133">Transmembrane helix</keyword>
<gene>
    <name evidence="2" type="ORF">IDH45_19610</name>
</gene>
<evidence type="ECO:0000313" key="2">
    <source>
        <dbReference type="EMBL" id="MBD2864194.1"/>
    </source>
</evidence>
<feature type="transmembrane region" description="Helical" evidence="1">
    <location>
        <begin position="12"/>
        <end position="36"/>
    </location>
</feature>
<feature type="transmembrane region" description="Helical" evidence="1">
    <location>
        <begin position="171"/>
        <end position="191"/>
    </location>
</feature>
<name>A0A927CA13_9BACL</name>
<dbReference type="RefSeq" id="WP_190929817.1">
    <property type="nucleotide sequence ID" value="NZ_JACXJA010000027.1"/>
</dbReference>